<dbReference type="SMART" id="SM00239">
    <property type="entry name" value="C2"/>
    <property type="match status" value="1"/>
</dbReference>
<keyword evidence="3" id="KW-1185">Reference proteome</keyword>
<proteinExistence type="predicted"/>
<evidence type="ECO:0000313" key="3">
    <source>
        <dbReference type="Proteomes" id="UP000243579"/>
    </source>
</evidence>
<reference evidence="2 3" key="1">
    <citation type="journal article" date="2014" name="Genome Biol. Evol.">
        <title>The secreted proteins of Achlya hypogyna and Thraustotheca clavata identify the ancestral oomycete secretome and reveal gene acquisitions by horizontal gene transfer.</title>
        <authorList>
            <person name="Misner I."/>
            <person name="Blouin N."/>
            <person name="Leonard G."/>
            <person name="Richards T.A."/>
            <person name="Lane C.E."/>
        </authorList>
    </citation>
    <scope>NUCLEOTIDE SEQUENCE [LARGE SCALE GENOMIC DNA]</scope>
    <source>
        <strain evidence="2 3">ATCC 48635</strain>
    </source>
</reference>
<feature type="domain" description="C2" evidence="1">
    <location>
        <begin position="1"/>
        <end position="114"/>
    </location>
</feature>
<comment type="caution">
    <text evidence="2">The sequence shown here is derived from an EMBL/GenBank/DDBJ whole genome shotgun (WGS) entry which is preliminary data.</text>
</comment>
<dbReference type="PANTHER" id="PTHR45761">
    <property type="entry name" value="EXTENDED SYNAPTOTAGMIN-LIKE PROTEIN 2, ISOFORM C"/>
    <property type="match status" value="1"/>
</dbReference>
<dbReference type="CDD" id="cd00030">
    <property type="entry name" value="C2"/>
    <property type="match status" value="1"/>
</dbReference>
<dbReference type="InterPro" id="IPR051634">
    <property type="entry name" value="Extended_Synaptotagmin"/>
</dbReference>
<dbReference type="InterPro" id="IPR035892">
    <property type="entry name" value="C2_domain_sf"/>
</dbReference>
<dbReference type="Gene3D" id="2.60.40.150">
    <property type="entry name" value="C2 domain"/>
    <property type="match status" value="1"/>
</dbReference>
<evidence type="ECO:0000259" key="1">
    <source>
        <dbReference type="PROSITE" id="PS50004"/>
    </source>
</evidence>
<evidence type="ECO:0000313" key="2">
    <source>
        <dbReference type="EMBL" id="OQR84944.1"/>
    </source>
</evidence>
<name>A0A1V9YGT1_ACHHY</name>
<dbReference type="EMBL" id="JNBR01001829">
    <property type="protein sequence ID" value="OQR84944.1"/>
    <property type="molecule type" value="Genomic_DNA"/>
</dbReference>
<dbReference type="Proteomes" id="UP000243579">
    <property type="component" value="Unassembled WGS sequence"/>
</dbReference>
<gene>
    <name evidence="2" type="ORF">ACHHYP_12553</name>
</gene>
<dbReference type="InterPro" id="IPR000008">
    <property type="entry name" value="C2_dom"/>
</dbReference>
<dbReference type="SUPFAM" id="SSF49562">
    <property type="entry name" value="C2 domain (Calcium/lipid-binding domain, CaLB)"/>
    <property type="match status" value="1"/>
</dbReference>
<organism evidence="2 3">
    <name type="scientific">Achlya hypogyna</name>
    <name type="common">Oomycete</name>
    <name type="synonym">Protoachlya hypogyna</name>
    <dbReference type="NCBI Taxonomy" id="1202772"/>
    <lineage>
        <taxon>Eukaryota</taxon>
        <taxon>Sar</taxon>
        <taxon>Stramenopiles</taxon>
        <taxon>Oomycota</taxon>
        <taxon>Saprolegniomycetes</taxon>
        <taxon>Saprolegniales</taxon>
        <taxon>Achlyaceae</taxon>
        <taxon>Achlya</taxon>
    </lineage>
</organism>
<dbReference type="PROSITE" id="PS50004">
    <property type="entry name" value="C2"/>
    <property type="match status" value="1"/>
</dbReference>
<dbReference type="Pfam" id="PF00168">
    <property type="entry name" value="C2"/>
    <property type="match status" value="1"/>
</dbReference>
<protein>
    <recommendedName>
        <fullName evidence="1">C2 domain-containing protein</fullName>
    </recommendedName>
</protein>
<dbReference type="OrthoDB" id="67700at2759"/>
<sequence>MVAGAGRTRRLCIQVERASNLPATDPDRNVSDPYVVIVLGPHTWQSQLARNTLNPEWHDQVCEFLVTDAEVAEHPELLIYVNDLDTLAVEDALGVARFPLTNWVGATNFKDATVQAYPLMSKYPDVEAVVHLKMCFEGWCSTFTVCVWENQRWAPGVDRWSKDYLVPSIDRQPWTGPESSGSHFNDAVPPVPAHFHSKGSWQFVTSDSDCEGWLYARSFKGPWKKQMLSTHMVRCRAWTNEYCLVTSPAKPDFAPKAHSF</sequence>
<dbReference type="AlphaFoldDB" id="A0A1V9YGT1"/>
<dbReference type="PANTHER" id="PTHR45761:SF1">
    <property type="entry name" value="EXTENDED SYNAPTOTAGMIN-LIKE PROTEIN 2, ISOFORM C"/>
    <property type="match status" value="1"/>
</dbReference>
<accession>A0A1V9YGT1</accession>